<evidence type="ECO:0000313" key="2">
    <source>
        <dbReference type="Proteomes" id="UP001180737"/>
    </source>
</evidence>
<evidence type="ECO:0000313" key="1">
    <source>
        <dbReference type="EMBL" id="MDT0570104.1"/>
    </source>
</evidence>
<proteinExistence type="predicted"/>
<protein>
    <submittedName>
        <fullName evidence="1">Uncharacterized protein</fullName>
    </submittedName>
</protein>
<accession>A0ABU2Z376</accession>
<name>A0ABU2Z376_9ACTN</name>
<comment type="caution">
    <text evidence="1">The sequence shown here is derived from an EMBL/GenBank/DDBJ whole genome shotgun (WGS) entry which is preliminary data.</text>
</comment>
<dbReference type="Proteomes" id="UP001180737">
    <property type="component" value="Unassembled WGS sequence"/>
</dbReference>
<organism evidence="1 2">
    <name type="scientific">Streptomyces gottesmaniae</name>
    <dbReference type="NCBI Taxonomy" id="3075518"/>
    <lineage>
        <taxon>Bacteria</taxon>
        <taxon>Bacillati</taxon>
        <taxon>Actinomycetota</taxon>
        <taxon>Actinomycetes</taxon>
        <taxon>Kitasatosporales</taxon>
        <taxon>Streptomycetaceae</taxon>
        <taxon>Streptomyces</taxon>
    </lineage>
</organism>
<gene>
    <name evidence="1" type="ORF">RM704_21960</name>
</gene>
<dbReference type="RefSeq" id="WP_192829659.1">
    <property type="nucleotide sequence ID" value="NZ_JAVRFJ010000019.1"/>
</dbReference>
<sequence length="57" mass="6415">MKRFTCETRREDAERTGRLLDAADIAFECEAVVMEGLLTDQAVEVYPPAGHTYPKRG</sequence>
<keyword evidence="2" id="KW-1185">Reference proteome</keyword>
<dbReference type="EMBL" id="JAVRFJ010000019">
    <property type="protein sequence ID" value="MDT0570104.1"/>
    <property type="molecule type" value="Genomic_DNA"/>
</dbReference>
<reference evidence="1" key="1">
    <citation type="submission" date="2024-05" db="EMBL/GenBank/DDBJ databases">
        <title>30 novel species of actinomycetes from the DSMZ collection.</title>
        <authorList>
            <person name="Nouioui I."/>
        </authorList>
    </citation>
    <scope>NUCLEOTIDE SEQUENCE</scope>
    <source>
        <strain evidence="1">DSM 3412</strain>
    </source>
</reference>